<gene>
    <name evidence="2" type="ORF">LCGC14_1194720</name>
</gene>
<sequence>MLTPEIIQIVIQGGAVGLLLMFGIMGYRFALAAMNNVSTFVNNHLEHNTEAVKEGTEVMREMKTEIVRMSDKLDKK</sequence>
<evidence type="ECO:0000256" key="1">
    <source>
        <dbReference type="SAM" id="Phobius"/>
    </source>
</evidence>
<protein>
    <submittedName>
        <fullName evidence="2">Uncharacterized protein</fullName>
    </submittedName>
</protein>
<keyword evidence="1" id="KW-1133">Transmembrane helix</keyword>
<keyword evidence="1" id="KW-0812">Transmembrane</keyword>
<evidence type="ECO:0000313" key="2">
    <source>
        <dbReference type="EMBL" id="KKM94793.1"/>
    </source>
</evidence>
<name>A0A0F9LN55_9ZZZZ</name>
<organism evidence="2">
    <name type="scientific">marine sediment metagenome</name>
    <dbReference type="NCBI Taxonomy" id="412755"/>
    <lineage>
        <taxon>unclassified sequences</taxon>
        <taxon>metagenomes</taxon>
        <taxon>ecological metagenomes</taxon>
    </lineage>
</organism>
<proteinExistence type="predicted"/>
<dbReference type="AlphaFoldDB" id="A0A0F9LN55"/>
<keyword evidence="1" id="KW-0472">Membrane</keyword>
<comment type="caution">
    <text evidence="2">The sequence shown here is derived from an EMBL/GenBank/DDBJ whole genome shotgun (WGS) entry which is preliminary data.</text>
</comment>
<reference evidence="2" key="1">
    <citation type="journal article" date="2015" name="Nature">
        <title>Complex archaea that bridge the gap between prokaryotes and eukaryotes.</title>
        <authorList>
            <person name="Spang A."/>
            <person name="Saw J.H."/>
            <person name="Jorgensen S.L."/>
            <person name="Zaremba-Niedzwiedzka K."/>
            <person name="Martijn J."/>
            <person name="Lind A.E."/>
            <person name="van Eijk R."/>
            <person name="Schleper C."/>
            <person name="Guy L."/>
            <person name="Ettema T.J."/>
        </authorList>
    </citation>
    <scope>NUCLEOTIDE SEQUENCE</scope>
</reference>
<dbReference type="EMBL" id="LAZR01006093">
    <property type="protein sequence ID" value="KKM94793.1"/>
    <property type="molecule type" value="Genomic_DNA"/>
</dbReference>
<feature type="transmembrane region" description="Helical" evidence="1">
    <location>
        <begin position="6"/>
        <end position="27"/>
    </location>
</feature>
<accession>A0A0F9LN55</accession>